<reference evidence="1 2" key="1">
    <citation type="journal article" date="2012" name="J. Bacteriol.">
        <title>Draft Genome Sequence of the Extremely Halophilic Archaeon Halogranum salarium B-1T.</title>
        <authorList>
            <person name="Kim K.K."/>
            <person name="Lee K.C."/>
            <person name="Lee J.S."/>
        </authorList>
    </citation>
    <scope>NUCLEOTIDE SEQUENCE [LARGE SCALE GENOMIC DNA]</scope>
    <source>
        <strain evidence="1 2">B-1</strain>
    </source>
</reference>
<sequence>MMTTHRLEHSALLVGEHLHRGMSELPDRVGRAFRDHNTFEEVETGRYESIATPFEGVVDVDAVDDGRVQFHVTVRVPLLDEVTEDHVADVVEDGWYETFALRIEDIGDVTAAGHDLDPTVERTGRHAVVTVSFADIDERRGADDAGAVIDYVEGTFVQGIIPGYEYTDPVTSIIDTARQSGGSGTSQP</sequence>
<gene>
    <name evidence="1" type="ORF">HSB1_30630</name>
</gene>
<dbReference type="AlphaFoldDB" id="J2ZD29"/>
<evidence type="ECO:0000313" key="2">
    <source>
        <dbReference type="Proteomes" id="UP000007813"/>
    </source>
</evidence>
<dbReference type="InterPro" id="IPR043851">
    <property type="entry name" value="DUF5813"/>
</dbReference>
<organism evidence="1 2">
    <name type="scientific">Halogranum salarium B-1</name>
    <dbReference type="NCBI Taxonomy" id="1210908"/>
    <lineage>
        <taxon>Archaea</taxon>
        <taxon>Methanobacteriati</taxon>
        <taxon>Methanobacteriota</taxon>
        <taxon>Stenosarchaea group</taxon>
        <taxon>Halobacteria</taxon>
        <taxon>Halobacteriales</taxon>
        <taxon>Haloferacaceae</taxon>
    </lineage>
</organism>
<dbReference type="EMBL" id="ALJD01000008">
    <property type="protein sequence ID" value="EJN58585.1"/>
    <property type="molecule type" value="Genomic_DNA"/>
</dbReference>
<accession>J2ZD29</accession>
<dbReference type="eggNOG" id="arCOG04764">
    <property type="taxonomic scope" value="Archaea"/>
</dbReference>
<dbReference type="Pfam" id="PF19130">
    <property type="entry name" value="DUF5813"/>
    <property type="match status" value="1"/>
</dbReference>
<proteinExistence type="predicted"/>
<name>J2ZD29_9EURY</name>
<dbReference type="Proteomes" id="UP000007813">
    <property type="component" value="Unassembled WGS sequence"/>
</dbReference>
<protein>
    <submittedName>
        <fullName evidence="1">Uncharacterized protein</fullName>
    </submittedName>
</protein>
<comment type="caution">
    <text evidence="1">The sequence shown here is derived from an EMBL/GenBank/DDBJ whole genome shotgun (WGS) entry which is preliminary data.</text>
</comment>
<evidence type="ECO:0000313" key="1">
    <source>
        <dbReference type="EMBL" id="EJN58585.1"/>
    </source>
</evidence>